<proteinExistence type="predicted"/>
<keyword evidence="1" id="KW-0812">Transmembrane</keyword>
<feature type="chain" id="PRO_5045735268" evidence="2">
    <location>
        <begin position="20"/>
        <end position="376"/>
    </location>
</feature>
<dbReference type="InterPro" id="IPR057436">
    <property type="entry name" value="5TMH_Lnb"/>
</dbReference>
<dbReference type="Pfam" id="PF25221">
    <property type="entry name" value="5TMH_Lnb"/>
    <property type="match status" value="1"/>
</dbReference>
<evidence type="ECO:0000256" key="2">
    <source>
        <dbReference type="SAM" id="SignalP"/>
    </source>
</evidence>
<dbReference type="InterPro" id="IPR025178">
    <property type="entry name" value="Lnb_N"/>
</dbReference>
<feature type="transmembrane region" description="Helical" evidence="1">
    <location>
        <begin position="276"/>
        <end position="297"/>
    </location>
</feature>
<dbReference type="PROSITE" id="PS51257">
    <property type="entry name" value="PROKAR_LIPOPROTEIN"/>
    <property type="match status" value="1"/>
</dbReference>
<dbReference type="Pfam" id="PF13387">
    <property type="entry name" value="Lnb_N"/>
    <property type="match status" value="1"/>
</dbReference>
<keyword evidence="1" id="KW-1133">Transmembrane helix</keyword>
<feature type="transmembrane region" description="Helical" evidence="1">
    <location>
        <begin position="247"/>
        <end position="264"/>
    </location>
</feature>
<keyword evidence="6" id="KW-1185">Reference proteome</keyword>
<gene>
    <name evidence="5" type="ORF">GWC95_16475</name>
</gene>
<evidence type="ECO:0000313" key="6">
    <source>
        <dbReference type="Proteomes" id="UP000753802"/>
    </source>
</evidence>
<feature type="domain" description="Lnb N-terminal periplasmic" evidence="3">
    <location>
        <begin position="20"/>
        <end position="160"/>
    </location>
</feature>
<feature type="signal peptide" evidence="2">
    <location>
        <begin position="1"/>
        <end position="19"/>
    </location>
</feature>
<protein>
    <submittedName>
        <fullName evidence="5">DUF4105 domain-containing protein</fullName>
    </submittedName>
</protein>
<evidence type="ECO:0000313" key="5">
    <source>
        <dbReference type="EMBL" id="NCI51526.1"/>
    </source>
</evidence>
<dbReference type="Proteomes" id="UP000753802">
    <property type="component" value="Unassembled WGS sequence"/>
</dbReference>
<keyword evidence="2" id="KW-0732">Signal</keyword>
<dbReference type="RefSeq" id="WP_161819806.1">
    <property type="nucleotide sequence ID" value="NZ_JAACJS010000015.1"/>
</dbReference>
<evidence type="ECO:0000259" key="3">
    <source>
        <dbReference type="Pfam" id="PF13387"/>
    </source>
</evidence>
<dbReference type="EMBL" id="JAACJS010000015">
    <property type="protein sequence ID" value="NCI51526.1"/>
    <property type="molecule type" value="Genomic_DNA"/>
</dbReference>
<feature type="transmembrane region" description="Helical" evidence="1">
    <location>
        <begin position="333"/>
        <end position="352"/>
    </location>
</feature>
<feature type="transmembrane region" description="Helical" evidence="1">
    <location>
        <begin position="309"/>
        <end position="326"/>
    </location>
</feature>
<comment type="caution">
    <text evidence="5">The sequence shown here is derived from an EMBL/GenBank/DDBJ whole genome shotgun (WGS) entry which is preliminary data.</text>
</comment>
<organism evidence="5 6">
    <name type="scientific">Sediminibacterium roseum</name>
    <dbReference type="NCBI Taxonomy" id="1978412"/>
    <lineage>
        <taxon>Bacteria</taxon>
        <taxon>Pseudomonadati</taxon>
        <taxon>Bacteroidota</taxon>
        <taxon>Chitinophagia</taxon>
        <taxon>Chitinophagales</taxon>
        <taxon>Chitinophagaceae</taxon>
        <taxon>Sediminibacterium</taxon>
    </lineage>
</organism>
<feature type="domain" description="Lnb-like transmembrane" evidence="4">
    <location>
        <begin position="247"/>
        <end position="373"/>
    </location>
</feature>
<feature type="transmembrane region" description="Helical" evidence="1">
    <location>
        <begin position="358"/>
        <end position="374"/>
    </location>
</feature>
<sequence length="376" mass="43107">MKKILLLLFISSVACQINAQDSSHLRVSLLTCGQGDELYSVFGHTAIRITDSSKQTDIVYNYGTFDFNDPDFYVKFTRGTLDYMLSAEYFPDFMQAYVYERRTVTEQELLLTGEEKTAIREALNANLAGAARYYKYIFNYDNCTTRVRDMLMKYAGLKADRQLVPEKTTFRNMLHEYLDRGAQPWSKLGIDLLLGSRMDWKVNIAESMFLPDYLMKGVDSSVHSKNILRSKQLIHNPGNAPRKNTNMPLYAFTAIVLVVLYISSKNNSTARSITRFFDVAFFLLTGLLGCFLLFMWFGTDHKACGANYNLLWALPTNLVVAFALWKKPKWLKGYLSCCVAVYAFTLIGWYFIPQQINIAVLPIVLLMLVRSYALRK</sequence>
<name>A0ABW9ZWJ8_9BACT</name>
<keyword evidence="1" id="KW-0472">Membrane</keyword>
<reference evidence="5 6" key="1">
    <citation type="submission" date="2020-01" db="EMBL/GenBank/DDBJ databases">
        <title>Genome analysis.</title>
        <authorList>
            <person name="Wu S."/>
            <person name="Wang G."/>
        </authorList>
    </citation>
    <scope>NUCLEOTIDE SEQUENCE [LARGE SCALE GENOMIC DNA]</scope>
    <source>
        <strain evidence="5 6">SYL130</strain>
    </source>
</reference>
<evidence type="ECO:0000259" key="4">
    <source>
        <dbReference type="Pfam" id="PF25221"/>
    </source>
</evidence>
<accession>A0ABW9ZWJ8</accession>
<evidence type="ECO:0000256" key="1">
    <source>
        <dbReference type="SAM" id="Phobius"/>
    </source>
</evidence>